<comment type="caution">
    <text evidence="2">The sequence shown here is derived from an EMBL/GenBank/DDBJ whole genome shotgun (WGS) entry which is preliminary data.</text>
</comment>
<evidence type="ECO:0000313" key="2">
    <source>
        <dbReference type="EMBL" id="CAF9903688.1"/>
    </source>
</evidence>
<name>A0A8H3EFI4_9LECA</name>
<keyword evidence="3" id="KW-1185">Reference proteome</keyword>
<reference evidence="2" key="1">
    <citation type="submission" date="2021-03" db="EMBL/GenBank/DDBJ databases">
        <authorList>
            <person name="Tagirdzhanova G."/>
        </authorList>
    </citation>
    <scope>NUCLEOTIDE SEQUENCE</scope>
</reference>
<sequence length="491" mass="53507">MRYDDWDVLVMPLGSHIPIPEFRVEAYPVDDIEAPPINSIFNFTSQADPASLAPAAPPDTPPNSSGGPNLQIPLMYAQIPLLSCFVPSQPEGTAFKVSIHRWEQIPFNLDPVTISMTGRIPCCEIRVFVDGNLVSDGVIKPDTIWPIQIGTSYSANPKLNRGYLRWPKFHEGQLSQSFWSPGEDHGRIKVVISEGIMYQATGCVTRTRNLVSFAFQHAPFEILQGANIAWPSERLWLKSVPNNTETNLNQSVVTTSENGNHEAAQNQPQPSNNLWDSKVMSQDLNATISSFATETPPSQAFNETTTTQASPTKSGTNQPNLSADKTLTGLYTPTSPTNNHNNLPWITGSITAPLPNTVSFYYIPTQAQFQGPSSPPRKKHATELNINHSTTTEQAATKAHPSNKAEVEKVPARKVPAKRTCAAKNVKSATTRAADDSLNAKPPSKVRKASAQKKTTSPRLSASSDKTRTEKLNVAENTDSVSTTAAQNDGN</sequence>
<protein>
    <submittedName>
        <fullName evidence="2">Uncharacterized protein</fullName>
    </submittedName>
</protein>
<feature type="compositionally biased region" description="Polar residues" evidence="1">
    <location>
        <begin position="452"/>
        <end position="464"/>
    </location>
</feature>
<evidence type="ECO:0000256" key="1">
    <source>
        <dbReference type="SAM" id="MobiDB-lite"/>
    </source>
</evidence>
<gene>
    <name evidence="2" type="ORF">GOMPHAMPRED_000497</name>
</gene>
<accession>A0A8H3EFI4</accession>
<dbReference type="AlphaFoldDB" id="A0A8H3EFI4"/>
<dbReference type="OrthoDB" id="5417628at2759"/>
<proteinExistence type="predicted"/>
<dbReference type="Proteomes" id="UP000664169">
    <property type="component" value="Unassembled WGS sequence"/>
</dbReference>
<feature type="region of interest" description="Disordered" evidence="1">
    <location>
        <begin position="257"/>
        <end position="276"/>
    </location>
</feature>
<evidence type="ECO:0000313" key="3">
    <source>
        <dbReference type="Proteomes" id="UP000664169"/>
    </source>
</evidence>
<dbReference type="EMBL" id="CAJPDQ010000001">
    <property type="protein sequence ID" value="CAF9903688.1"/>
    <property type="molecule type" value="Genomic_DNA"/>
</dbReference>
<organism evidence="2 3">
    <name type="scientific">Gomphillus americanus</name>
    <dbReference type="NCBI Taxonomy" id="1940652"/>
    <lineage>
        <taxon>Eukaryota</taxon>
        <taxon>Fungi</taxon>
        <taxon>Dikarya</taxon>
        <taxon>Ascomycota</taxon>
        <taxon>Pezizomycotina</taxon>
        <taxon>Lecanoromycetes</taxon>
        <taxon>OSLEUM clade</taxon>
        <taxon>Ostropomycetidae</taxon>
        <taxon>Ostropales</taxon>
        <taxon>Graphidaceae</taxon>
        <taxon>Gomphilloideae</taxon>
        <taxon>Gomphillus</taxon>
    </lineage>
</organism>
<feature type="region of interest" description="Disordered" evidence="1">
    <location>
        <begin position="390"/>
        <end position="491"/>
    </location>
</feature>
<feature type="region of interest" description="Disordered" evidence="1">
    <location>
        <begin position="293"/>
        <end position="328"/>
    </location>
</feature>
<feature type="compositionally biased region" description="Polar residues" evidence="1">
    <location>
        <begin position="475"/>
        <end position="491"/>
    </location>
</feature>